<name>D5AD08_PICSI</name>
<sequence>MVLWELTLVTAYVLGLKRTYRLALRLQRRLISPRHATLRQFVYRRTRNIFDIALSVHRNIQNRDIEMGRSIGNRILKWLDRIKPSANIRGGPSSKLPAHETRSSTKAVAARPCTGVSSVDNKKASTDRQAGRNLSIVSMPVSMTDNGCFASVSKG</sequence>
<evidence type="ECO:0000313" key="2">
    <source>
        <dbReference type="EMBL" id="ADE77427.1"/>
    </source>
</evidence>
<organism evidence="2">
    <name type="scientific">Picea sitchensis</name>
    <name type="common">Sitka spruce</name>
    <name type="synonym">Pinus sitchensis</name>
    <dbReference type="NCBI Taxonomy" id="3332"/>
    <lineage>
        <taxon>Eukaryota</taxon>
        <taxon>Viridiplantae</taxon>
        <taxon>Streptophyta</taxon>
        <taxon>Embryophyta</taxon>
        <taxon>Tracheophyta</taxon>
        <taxon>Spermatophyta</taxon>
        <taxon>Pinopsida</taxon>
        <taxon>Pinidae</taxon>
        <taxon>Conifers I</taxon>
        <taxon>Pinales</taxon>
        <taxon>Pinaceae</taxon>
        <taxon>Picea</taxon>
    </lineage>
</organism>
<dbReference type="OMA" id="PQANIRG"/>
<evidence type="ECO:0000256" key="1">
    <source>
        <dbReference type="SAM" id="MobiDB-lite"/>
    </source>
</evidence>
<protein>
    <submittedName>
        <fullName evidence="2">Uncharacterized protein</fullName>
    </submittedName>
</protein>
<dbReference type="PANTHER" id="PTHR35998:SF1">
    <property type="entry name" value="OS02G0127900 PROTEIN"/>
    <property type="match status" value="1"/>
</dbReference>
<dbReference type="AlphaFoldDB" id="D5AD08"/>
<dbReference type="PANTHER" id="PTHR35998">
    <property type="entry name" value="OS02G0127900 PROTEIN"/>
    <property type="match status" value="1"/>
</dbReference>
<proteinExistence type="evidence at transcript level"/>
<accession>D5AD08</accession>
<reference evidence="2" key="1">
    <citation type="submission" date="2010-04" db="EMBL/GenBank/DDBJ databases">
        <authorList>
            <person name="Reid K.E."/>
            <person name="Liao N."/>
            <person name="Chan S."/>
            <person name="Docking R."/>
            <person name="Taylor G."/>
            <person name="Moore R."/>
            <person name="Mayo M."/>
            <person name="Munro S."/>
            <person name="King J."/>
            <person name="Yanchuk A."/>
            <person name="Holt R."/>
            <person name="Jones S."/>
            <person name="Marra M."/>
            <person name="Ritland C.E."/>
            <person name="Ritland K."/>
            <person name="Bohlmann J."/>
        </authorList>
    </citation>
    <scope>NUCLEOTIDE SEQUENCE</scope>
    <source>
        <tissue evidence="2">Bud</tissue>
    </source>
</reference>
<feature type="compositionally biased region" description="Basic and acidic residues" evidence="1">
    <location>
        <begin position="120"/>
        <end position="130"/>
    </location>
</feature>
<feature type="region of interest" description="Disordered" evidence="1">
    <location>
        <begin position="87"/>
        <end position="130"/>
    </location>
</feature>
<dbReference type="EMBL" id="BT124154">
    <property type="protein sequence ID" value="ADE77427.1"/>
    <property type="molecule type" value="mRNA"/>
</dbReference>